<keyword evidence="6" id="KW-1185">Reference proteome</keyword>
<dbReference type="PANTHER" id="PTHR11699">
    <property type="entry name" value="ALDEHYDE DEHYDROGENASE-RELATED"/>
    <property type="match status" value="1"/>
</dbReference>
<feature type="active site" evidence="2">
    <location>
        <position position="261"/>
    </location>
</feature>
<dbReference type="InterPro" id="IPR016163">
    <property type="entry name" value="Ald_DH_C"/>
</dbReference>
<name>Q8FS05_COREF</name>
<organism evidence="5 6">
    <name type="scientific">Corynebacterium efficiens (strain DSM 44549 / YS-314 / AJ 12310 / JCM 11189 / NBRC 100395)</name>
    <dbReference type="NCBI Taxonomy" id="196164"/>
    <lineage>
        <taxon>Bacteria</taxon>
        <taxon>Bacillati</taxon>
        <taxon>Actinomycetota</taxon>
        <taxon>Actinomycetes</taxon>
        <taxon>Mycobacteriales</taxon>
        <taxon>Corynebacteriaceae</taxon>
        <taxon>Corynebacterium</taxon>
    </lineage>
</organism>
<feature type="domain" description="Aldehyde dehydrogenase" evidence="4">
    <location>
        <begin position="29"/>
        <end position="487"/>
    </location>
</feature>
<dbReference type="Gene3D" id="3.40.605.10">
    <property type="entry name" value="Aldehyde Dehydrogenase, Chain A, domain 1"/>
    <property type="match status" value="1"/>
</dbReference>
<dbReference type="eggNOG" id="COG1012">
    <property type="taxonomic scope" value="Bacteria"/>
</dbReference>
<evidence type="ECO:0000259" key="4">
    <source>
        <dbReference type="Pfam" id="PF00171"/>
    </source>
</evidence>
<dbReference type="CDD" id="cd07101">
    <property type="entry name" value="ALDH_SSADH2_GabD2"/>
    <property type="match status" value="1"/>
</dbReference>
<dbReference type="HOGENOM" id="CLU_005391_1_0_11"/>
<evidence type="ECO:0000256" key="2">
    <source>
        <dbReference type="PROSITE-ProRule" id="PRU10007"/>
    </source>
</evidence>
<dbReference type="InterPro" id="IPR015590">
    <property type="entry name" value="Aldehyde_DH_dom"/>
</dbReference>
<dbReference type="SUPFAM" id="SSF53720">
    <property type="entry name" value="ALDH-like"/>
    <property type="match status" value="1"/>
</dbReference>
<dbReference type="InterPro" id="IPR016161">
    <property type="entry name" value="Ald_DH/histidinol_DH"/>
</dbReference>
<reference evidence="5 6" key="1">
    <citation type="journal article" date="2003" name="Genome Res.">
        <title>Comparative complete genome sequence analysis of the amino acid replacements responsible for the thermostability of Corynebacterium efficiens.</title>
        <authorList>
            <person name="Nishio Y."/>
            <person name="Nakamura Y."/>
            <person name="Kawarabayasi Y."/>
            <person name="Usuda Y."/>
            <person name="Kimura E."/>
            <person name="Sugimoto S."/>
            <person name="Matsui K."/>
            <person name="Yamagishi A."/>
            <person name="Kikuchi H."/>
            <person name="Ikeo K."/>
            <person name="Gojobori T."/>
        </authorList>
    </citation>
    <scope>NUCLEOTIDE SEQUENCE [LARGE SCALE GENOMIC DNA]</scope>
    <source>
        <strain evidence="6">DSM 44549 / YS-314 / AJ 12310 / JCM 11189 / NBRC 100395</strain>
    </source>
</reference>
<dbReference type="InterPro" id="IPR029510">
    <property type="entry name" value="Ald_DH_CS_GLU"/>
</dbReference>
<dbReference type="NCBIfam" id="NF006916">
    <property type="entry name" value="PRK09407.1"/>
    <property type="match status" value="1"/>
</dbReference>
<dbReference type="Gene3D" id="3.40.309.10">
    <property type="entry name" value="Aldehyde Dehydrogenase, Chain A, domain 2"/>
    <property type="match status" value="1"/>
</dbReference>
<dbReference type="PROSITE" id="PS00687">
    <property type="entry name" value="ALDEHYDE_DEHYDR_GLU"/>
    <property type="match status" value="1"/>
</dbReference>
<dbReference type="KEGG" id="cef:CE0603"/>
<dbReference type="STRING" id="196164.gene:10741005"/>
<evidence type="ECO:0000256" key="3">
    <source>
        <dbReference type="RuleBase" id="RU003345"/>
    </source>
</evidence>
<proteinExistence type="inferred from homology"/>
<keyword evidence="1 3" id="KW-0560">Oxidoreductase</keyword>
<dbReference type="AlphaFoldDB" id="Q8FS05"/>
<dbReference type="Pfam" id="PF00171">
    <property type="entry name" value="Aldedh"/>
    <property type="match status" value="1"/>
</dbReference>
<evidence type="ECO:0000313" key="5">
    <source>
        <dbReference type="EMBL" id="BAC17413.1"/>
    </source>
</evidence>
<dbReference type="GO" id="GO:0016620">
    <property type="term" value="F:oxidoreductase activity, acting on the aldehyde or oxo group of donors, NAD or NADP as acceptor"/>
    <property type="evidence" value="ECO:0007669"/>
    <property type="project" value="InterPro"/>
</dbReference>
<dbReference type="InterPro" id="IPR016162">
    <property type="entry name" value="Ald_DH_N"/>
</dbReference>
<dbReference type="EMBL" id="BA000035">
    <property type="protein sequence ID" value="BAC17413.1"/>
    <property type="molecule type" value="Genomic_DNA"/>
</dbReference>
<dbReference type="Proteomes" id="UP000001409">
    <property type="component" value="Chromosome"/>
</dbReference>
<evidence type="ECO:0000256" key="1">
    <source>
        <dbReference type="ARBA" id="ARBA00023002"/>
    </source>
</evidence>
<evidence type="ECO:0000313" key="6">
    <source>
        <dbReference type="Proteomes" id="UP000001409"/>
    </source>
</evidence>
<accession>Q8FS05</accession>
<comment type="similarity">
    <text evidence="3">Belongs to the aldehyde dehydrogenase family.</text>
</comment>
<protein>
    <submittedName>
        <fullName evidence="5">Putative aldehyde dehydrogenase</fullName>
    </submittedName>
</protein>
<sequence>MERMYPPRLTPGPLPRELEEHLRGLITSEATPTIPVEAPFDATTIGHVPEGGQSCVDKAFSLAREAQRGWEDTPHATRRSIVRTFHSLVLKHRELLMDMVQLETGKNRAAAFDEVMDVASTARYYAARAEKLLTPRRRQGTIPVLSSTVEHRYPLGVIGQISPWNYPLTLAISDAIPALLAGNAVVSKPDERTPFTALLVTSLLYDAGLPRDIFHTVTGPGPVVGGAIAEHCDYLMFTGSTNTGRILGETAGRRLIGFSAELGGKNPLIIAEDADLDKAVDGAVHGTISNSGQLCVSIERIFVVGSMYPRFVDAYVQRLQSIRMEAGFDWDVEMGSLASQQQLDTVTRMVDEAVSKGAEVLTGGRARPDLGPYFYEPTVLTGVTKKMELYRHEVFGPVVYVEAVADLAEAIVYANDTDYGLNAGIFAARDTALAAAPLIRVGGVNINDSYSATWGNIDTPLGGAKDSGLSARHGEEGLLKYTQTQNISEQRYLQLRGPRSLKRKTYASLMTAGLKALAVMRR</sequence>